<dbReference type="AlphaFoldDB" id="A0A9P6IMQ7"/>
<evidence type="ECO:0008006" key="3">
    <source>
        <dbReference type="Google" id="ProtNLM"/>
    </source>
</evidence>
<name>A0A9P6IMQ7_MORAP</name>
<dbReference type="Proteomes" id="UP000738359">
    <property type="component" value="Unassembled WGS sequence"/>
</dbReference>
<feature type="non-terminal residue" evidence="1">
    <location>
        <position position="1"/>
    </location>
</feature>
<dbReference type="PANTHER" id="PTHR33939">
    <property type="entry name" value="PROTEIN CBG22215"/>
    <property type="match status" value="1"/>
</dbReference>
<evidence type="ECO:0000313" key="2">
    <source>
        <dbReference type="Proteomes" id="UP000738359"/>
    </source>
</evidence>
<dbReference type="EMBL" id="JAAAHY010003575">
    <property type="protein sequence ID" value="KAF9939998.1"/>
    <property type="molecule type" value="Genomic_DNA"/>
</dbReference>
<dbReference type="GO" id="GO:0003676">
    <property type="term" value="F:nucleic acid binding"/>
    <property type="evidence" value="ECO:0007669"/>
    <property type="project" value="InterPro"/>
</dbReference>
<dbReference type="PANTHER" id="PTHR33939:SF1">
    <property type="entry name" value="DUF4371 DOMAIN-CONTAINING PROTEIN"/>
    <property type="match status" value="1"/>
</dbReference>
<dbReference type="Gene3D" id="3.30.420.10">
    <property type="entry name" value="Ribonuclease H-like superfamily/Ribonuclease H"/>
    <property type="match status" value="1"/>
</dbReference>
<proteinExistence type="predicted"/>
<organism evidence="1 2">
    <name type="scientific">Mortierella alpina</name>
    <name type="common">Oleaginous fungus</name>
    <name type="synonym">Mortierella renispora</name>
    <dbReference type="NCBI Taxonomy" id="64518"/>
    <lineage>
        <taxon>Eukaryota</taxon>
        <taxon>Fungi</taxon>
        <taxon>Fungi incertae sedis</taxon>
        <taxon>Mucoromycota</taxon>
        <taxon>Mortierellomycotina</taxon>
        <taxon>Mortierellomycetes</taxon>
        <taxon>Mortierellales</taxon>
        <taxon>Mortierellaceae</taxon>
        <taxon>Mortierella</taxon>
    </lineage>
</organism>
<dbReference type="OrthoDB" id="2266637at2759"/>
<gene>
    <name evidence="1" type="ORF">BGZ70_006380</name>
</gene>
<sequence length="194" mass="22764">MAGRPVTTKKLRKALADFWGDTHEIPSVQTIRKLLRDSGLKYDLASKTKNFIDTPDIKLKRRLYLKQRYDAKYEGALFSWFSDGMVVLRKNKGKRYCIIYAGCEDGWVGEPWVWQADCDTADYHQNMNADIFENYMKALCKWCKNKYGDRKVVFCMDNARYHRREHQGDNAVSGMDPSVEIRTIDDYLEQKYGM</sequence>
<reference evidence="1" key="1">
    <citation type="journal article" date="2020" name="Fungal Divers.">
        <title>Resolving the Mortierellaceae phylogeny through synthesis of multi-gene phylogenetics and phylogenomics.</title>
        <authorList>
            <person name="Vandepol N."/>
            <person name="Liber J."/>
            <person name="Desiro A."/>
            <person name="Na H."/>
            <person name="Kennedy M."/>
            <person name="Barry K."/>
            <person name="Grigoriev I.V."/>
            <person name="Miller A.N."/>
            <person name="O'Donnell K."/>
            <person name="Stajich J.E."/>
            <person name="Bonito G."/>
        </authorList>
    </citation>
    <scope>NUCLEOTIDE SEQUENCE</scope>
    <source>
        <strain evidence="1">CK1249</strain>
    </source>
</reference>
<protein>
    <recommendedName>
        <fullName evidence="3">Transposase</fullName>
    </recommendedName>
</protein>
<evidence type="ECO:0000313" key="1">
    <source>
        <dbReference type="EMBL" id="KAF9939998.1"/>
    </source>
</evidence>
<dbReference type="InterPro" id="IPR036397">
    <property type="entry name" value="RNaseH_sf"/>
</dbReference>
<keyword evidence="2" id="KW-1185">Reference proteome</keyword>
<comment type="caution">
    <text evidence="1">The sequence shown here is derived from an EMBL/GenBank/DDBJ whole genome shotgun (WGS) entry which is preliminary data.</text>
</comment>
<accession>A0A9P6IMQ7</accession>